<dbReference type="InterPro" id="IPR013221">
    <property type="entry name" value="Mur_ligase_cen"/>
</dbReference>
<keyword evidence="8" id="KW-0460">Magnesium</keyword>
<evidence type="ECO:0000256" key="3">
    <source>
        <dbReference type="ARBA" id="ARBA00013025"/>
    </source>
</evidence>
<protein>
    <recommendedName>
        <fullName evidence="3">tetrahydrofolate synthase</fullName>
        <ecNumber evidence="3">6.3.2.17</ecNumber>
    </recommendedName>
    <alternativeName>
        <fullName evidence="9">Tetrahydrofolylpolyglutamate synthase</fullName>
    </alternativeName>
</protein>
<dbReference type="OrthoDB" id="9809356at2"/>
<dbReference type="AlphaFoldDB" id="A0A1M6KNS6"/>
<comment type="similarity">
    <text evidence="2 11">Belongs to the folylpolyglutamate synthase family.</text>
</comment>
<dbReference type="FunFam" id="3.40.1190.10:FF:000011">
    <property type="entry name" value="Folylpolyglutamate synthase/dihydrofolate synthase"/>
    <property type="match status" value="1"/>
</dbReference>
<evidence type="ECO:0000256" key="9">
    <source>
        <dbReference type="ARBA" id="ARBA00030592"/>
    </source>
</evidence>
<feature type="domain" description="Mur ligase C-terminal" evidence="12">
    <location>
        <begin position="293"/>
        <end position="413"/>
    </location>
</feature>
<dbReference type="NCBIfam" id="TIGR01499">
    <property type="entry name" value="folC"/>
    <property type="match status" value="1"/>
</dbReference>
<dbReference type="RefSeq" id="WP_073106181.1">
    <property type="nucleotide sequence ID" value="NZ_FQZY01000012.1"/>
</dbReference>
<dbReference type="STRING" id="1121950.SAMN02745243_00975"/>
<evidence type="ECO:0000256" key="10">
    <source>
        <dbReference type="ARBA" id="ARBA00047493"/>
    </source>
</evidence>
<dbReference type="PROSITE" id="PS01012">
    <property type="entry name" value="FOLYLPOLYGLU_SYNT_2"/>
    <property type="match status" value="1"/>
</dbReference>
<dbReference type="EC" id="6.3.2.17" evidence="3"/>
<dbReference type="InterPro" id="IPR004101">
    <property type="entry name" value="Mur_ligase_C"/>
</dbReference>
<dbReference type="Gene3D" id="3.90.190.20">
    <property type="entry name" value="Mur ligase, C-terminal domain"/>
    <property type="match status" value="1"/>
</dbReference>
<accession>A0A1M6KNS6</accession>
<dbReference type="GO" id="GO:0004326">
    <property type="term" value="F:tetrahydrofolylpolyglutamate synthase activity"/>
    <property type="evidence" value="ECO:0007669"/>
    <property type="project" value="UniProtKB-EC"/>
</dbReference>
<keyword evidence="5" id="KW-0479">Metal-binding</keyword>
<dbReference type="SUPFAM" id="SSF53244">
    <property type="entry name" value="MurD-like peptide ligases, peptide-binding domain"/>
    <property type="match status" value="1"/>
</dbReference>
<evidence type="ECO:0000256" key="2">
    <source>
        <dbReference type="ARBA" id="ARBA00008276"/>
    </source>
</evidence>
<dbReference type="InterPro" id="IPR036615">
    <property type="entry name" value="Mur_ligase_C_dom_sf"/>
</dbReference>
<organism evidence="14 15">
    <name type="scientific">Hespellia stercorisuis DSM 15480</name>
    <dbReference type="NCBI Taxonomy" id="1121950"/>
    <lineage>
        <taxon>Bacteria</taxon>
        <taxon>Bacillati</taxon>
        <taxon>Bacillota</taxon>
        <taxon>Clostridia</taxon>
        <taxon>Lachnospirales</taxon>
        <taxon>Lachnospiraceae</taxon>
        <taxon>Hespellia</taxon>
    </lineage>
</organism>
<evidence type="ECO:0000256" key="11">
    <source>
        <dbReference type="PIRNR" id="PIRNR001563"/>
    </source>
</evidence>
<dbReference type="GO" id="GO:0005737">
    <property type="term" value="C:cytoplasm"/>
    <property type="evidence" value="ECO:0007669"/>
    <property type="project" value="TreeGrafter"/>
</dbReference>
<evidence type="ECO:0000313" key="14">
    <source>
        <dbReference type="EMBL" id="SHJ60668.1"/>
    </source>
</evidence>
<feature type="domain" description="Mur ligase central" evidence="13">
    <location>
        <begin position="44"/>
        <end position="265"/>
    </location>
</feature>
<dbReference type="GO" id="GO:0046872">
    <property type="term" value="F:metal ion binding"/>
    <property type="evidence" value="ECO:0007669"/>
    <property type="project" value="UniProtKB-KW"/>
</dbReference>
<evidence type="ECO:0000259" key="12">
    <source>
        <dbReference type="Pfam" id="PF02875"/>
    </source>
</evidence>
<dbReference type="Gene3D" id="3.40.1190.10">
    <property type="entry name" value="Mur-like, catalytic domain"/>
    <property type="match status" value="1"/>
</dbReference>
<keyword evidence="15" id="KW-1185">Reference proteome</keyword>
<evidence type="ECO:0000256" key="8">
    <source>
        <dbReference type="ARBA" id="ARBA00022842"/>
    </source>
</evidence>
<evidence type="ECO:0000259" key="13">
    <source>
        <dbReference type="Pfam" id="PF08245"/>
    </source>
</evidence>
<evidence type="ECO:0000256" key="4">
    <source>
        <dbReference type="ARBA" id="ARBA00022598"/>
    </source>
</evidence>
<comment type="cofactor">
    <cofactor evidence="1">
        <name>Mg(2+)</name>
        <dbReference type="ChEBI" id="CHEBI:18420"/>
    </cofactor>
</comment>
<keyword evidence="6 11" id="KW-0547">Nucleotide-binding</keyword>
<dbReference type="PANTHER" id="PTHR11136">
    <property type="entry name" value="FOLYLPOLYGLUTAMATE SYNTHASE-RELATED"/>
    <property type="match status" value="1"/>
</dbReference>
<sequence length="434" mass="48309">MNYQESKVYLEDISKYGSVLGLENMREMLERLGNPQDTLKFIHISGTNGKGSLLAYISTVLKEAGYVVGRYVSPTLFSYEERIQVNEAEITKAALSRFVTVVSHIIEEMVAEGKAHPTVFEVETAIGFLYFKEMNCDYVVLETGLGGLEDATNIVRTSILEVITQISRDHMGFLGDTLEEIAGNKAGIIKPETTVVTGYQEPEALTVIRRVCSQKQCSCRIVKPEAVTAVSYGCERQQFTYGNWKNMEISLAGVYQIPNAVLALETVEALRGIGLEIPDEAVYRGMKNAVWRGRFTVIQKNPVFIIDGAHNEAAAQVLAESVRTYFPGRKIYYIMGVFRDKEYEKIIRLTAPLAEHVITIETPENDRAMDAAELANVWRKYHSSVETADTLDQAVDKSLELAGEEGVTIAFGSLSFLGDITRIVENRGNRNGSR</sequence>
<dbReference type="PROSITE" id="PS01011">
    <property type="entry name" value="FOLYLPOLYGLU_SYNT_1"/>
    <property type="match status" value="1"/>
</dbReference>
<proteinExistence type="inferred from homology"/>
<dbReference type="GO" id="GO:0008841">
    <property type="term" value="F:dihydrofolate synthase activity"/>
    <property type="evidence" value="ECO:0007669"/>
    <property type="project" value="TreeGrafter"/>
</dbReference>
<gene>
    <name evidence="14" type="ORF">SAMN02745243_00975</name>
</gene>
<evidence type="ECO:0000313" key="15">
    <source>
        <dbReference type="Proteomes" id="UP000184301"/>
    </source>
</evidence>
<evidence type="ECO:0000256" key="6">
    <source>
        <dbReference type="ARBA" id="ARBA00022741"/>
    </source>
</evidence>
<dbReference type="SUPFAM" id="SSF53623">
    <property type="entry name" value="MurD-like peptide ligases, catalytic domain"/>
    <property type="match status" value="1"/>
</dbReference>
<dbReference type="Pfam" id="PF02875">
    <property type="entry name" value="Mur_ligase_C"/>
    <property type="match status" value="1"/>
</dbReference>
<keyword evidence="7 11" id="KW-0067">ATP-binding</keyword>
<dbReference type="InterPro" id="IPR001645">
    <property type="entry name" value="Folylpolyglutamate_synth"/>
</dbReference>
<evidence type="ECO:0000256" key="7">
    <source>
        <dbReference type="ARBA" id="ARBA00022840"/>
    </source>
</evidence>
<dbReference type="Pfam" id="PF08245">
    <property type="entry name" value="Mur_ligase_M"/>
    <property type="match status" value="1"/>
</dbReference>
<evidence type="ECO:0000256" key="1">
    <source>
        <dbReference type="ARBA" id="ARBA00001946"/>
    </source>
</evidence>
<dbReference type="GO" id="GO:0005524">
    <property type="term" value="F:ATP binding"/>
    <property type="evidence" value="ECO:0007669"/>
    <property type="project" value="UniProtKB-KW"/>
</dbReference>
<dbReference type="InterPro" id="IPR018109">
    <property type="entry name" value="Folylpolyglutamate_synth_CS"/>
</dbReference>
<evidence type="ECO:0000256" key="5">
    <source>
        <dbReference type="ARBA" id="ARBA00022723"/>
    </source>
</evidence>
<keyword evidence="4 11" id="KW-0436">Ligase</keyword>
<dbReference type="PIRSF" id="PIRSF001563">
    <property type="entry name" value="Folylpolyglu_synth"/>
    <property type="match status" value="1"/>
</dbReference>
<dbReference type="InterPro" id="IPR036565">
    <property type="entry name" value="Mur-like_cat_sf"/>
</dbReference>
<name>A0A1M6KNS6_9FIRM</name>
<comment type="catalytic activity">
    <reaction evidence="10">
        <text>(6S)-5,6,7,8-tetrahydrofolyl-(gamma-L-Glu)(n) + L-glutamate + ATP = (6S)-5,6,7,8-tetrahydrofolyl-(gamma-L-Glu)(n+1) + ADP + phosphate + H(+)</text>
        <dbReference type="Rhea" id="RHEA:10580"/>
        <dbReference type="Rhea" id="RHEA-COMP:14738"/>
        <dbReference type="Rhea" id="RHEA-COMP:14740"/>
        <dbReference type="ChEBI" id="CHEBI:15378"/>
        <dbReference type="ChEBI" id="CHEBI:29985"/>
        <dbReference type="ChEBI" id="CHEBI:30616"/>
        <dbReference type="ChEBI" id="CHEBI:43474"/>
        <dbReference type="ChEBI" id="CHEBI:141005"/>
        <dbReference type="ChEBI" id="CHEBI:456216"/>
        <dbReference type="EC" id="6.3.2.17"/>
    </reaction>
</comment>
<dbReference type="PANTHER" id="PTHR11136:SF0">
    <property type="entry name" value="DIHYDROFOLATE SYNTHETASE-RELATED"/>
    <property type="match status" value="1"/>
</dbReference>
<dbReference type="EMBL" id="FQZY01000012">
    <property type="protein sequence ID" value="SHJ60668.1"/>
    <property type="molecule type" value="Genomic_DNA"/>
</dbReference>
<dbReference type="Proteomes" id="UP000184301">
    <property type="component" value="Unassembled WGS sequence"/>
</dbReference>
<reference evidence="14 15" key="1">
    <citation type="submission" date="2016-11" db="EMBL/GenBank/DDBJ databases">
        <authorList>
            <person name="Jaros S."/>
            <person name="Januszkiewicz K."/>
            <person name="Wedrychowicz H."/>
        </authorList>
    </citation>
    <scope>NUCLEOTIDE SEQUENCE [LARGE SCALE GENOMIC DNA]</scope>
    <source>
        <strain evidence="14 15">DSM 15480</strain>
    </source>
</reference>